<dbReference type="InterPro" id="IPR011757">
    <property type="entry name" value="Lytic_transglycosylase_MltB"/>
</dbReference>
<keyword evidence="1" id="KW-0732">Signal</keyword>
<evidence type="ECO:0000313" key="4">
    <source>
        <dbReference type="Proteomes" id="UP001432180"/>
    </source>
</evidence>
<evidence type="ECO:0000256" key="1">
    <source>
        <dbReference type="SAM" id="SignalP"/>
    </source>
</evidence>
<dbReference type="InterPro" id="IPR023346">
    <property type="entry name" value="Lysozyme-like_dom_sf"/>
</dbReference>
<dbReference type="PROSITE" id="PS51257">
    <property type="entry name" value="PROKAR_LIPOPROTEIN"/>
    <property type="match status" value="1"/>
</dbReference>
<dbReference type="GO" id="GO:0016829">
    <property type="term" value="F:lyase activity"/>
    <property type="evidence" value="ECO:0007669"/>
    <property type="project" value="UniProtKB-KW"/>
</dbReference>
<feature type="domain" description="Transglycosylase SLT" evidence="2">
    <location>
        <begin position="71"/>
        <end position="364"/>
    </location>
</feature>
<dbReference type="InterPro" id="IPR031304">
    <property type="entry name" value="SLT_2"/>
</dbReference>
<dbReference type="Gene3D" id="1.10.8.350">
    <property type="entry name" value="Bacterial muramidase"/>
    <property type="match status" value="1"/>
</dbReference>
<feature type="signal peptide" evidence="1">
    <location>
        <begin position="1"/>
        <end position="29"/>
    </location>
</feature>
<evidence type="ECO:0000259" key="2">
    <source>
        <dbReference type="Pfam" id="PF13406"/>
    </source>
</evidence>
<dbReference type="InterPro" id="IPR043426">
    <property type="entry name" value="MltB-like"/>
</dbReference>
<evidence type="ECO:0000313" key="3">
    <source>
        <dbReference type="EMBL" id="WPL19076.1"/>
    </source>
</evidence>
<proteinExistence type="predicted"/>
<keyword evidence="3" id="KW-0456">Lyase</keyword>
<dbReference type="NCBIfam" id="TIGR02282">
    <property type="entry name" value="MltB"/>
    <property type="match status" value="1"/>
</dbReference>
<reference evidence="3 4" key="1">
    <citation type="journal article" date="2023" name="Microorganisms">
        <title>Thiorhodovibrio frisius and Trv. litoralis spp. nov., Two Novel Members from a Clade of Fastidious Purple Sulfur Bacteria That Exhibit Unique Red-Shifted Light-Harvesting Capabilities.</title>
        <authorList>
            <person name="Methner A."/>
            <person name="Kuzyk S.B."/>
            <person name="Petersen J."/>
            <person name="Bauer S."/>
            <person name="Brinkmann H."/>
            <person name="Sichau K."/>
            <person name="Wanner G."/>
            <person name="Wolf J."/>
            <person name="Neumann-Schaal M."/>
            <person name="Henke P."/>
            <person name="Tank M."/>
            <person name="Sproer C."/>
            <person name="Bunk B."/>
            <person name="Overmann J."/>
        </authorList>
    </citation>
    <scope>NUCLEOTIDE SEQUENCE [LARGE SCALE GENOMIC DNA]</scope>
    <source>
        <strain evidence="3 4">DSM 6702</strain>
    </source>
</reference>
<dbReference type="PANTHER" id="PTHR30163">
    <property type="entry name" value="MEMBRANE-BOUND LYTIC MUREIN TRANSGLYCOSYLASE B"/>
    <property type="match status" value="1"/>
</dbReference>
<organism evidence="3 4">
    <name type="scientific">Thiorhodovibrio winogradskyi</name>
    <dbReference type="NCBI Taxonomy" id="77007"/>
    <lineage>
        <taxon>Bacteria</taxon>
        <taxon>Pseudomonadati</taxon>
        <taxon>Pseudomonadota</taxon>
        <taxon>Gammaproteobacteria</taxon>
        <taxon>Chromatiales</taxon>
        <taxon>Chromatiaceae</taxon>
        <taxon>Thiorhodovibrio</taxon>
    </lineage>
</organism>
<dbReference type="EC" id="4.2.2.-" evidence="3"/>
<dbReference type="RefSeq" id="WP_328984823.1">
    <property type="nucleotide sequence ID" value="NZ_CP121472.1"/>
</dbReference>
<accession>A0ABZ0SG93</accession>
<sequence>MIKLQVRFLLPLACAAVALGGCSTQQTRASDTADGAPLWFAEAPRGSAAGTSLARPAAGSVGGDYAGYPGLERFMARMEAEGFDTAELARLFSQVKRQQWIIEQMDRAGPRASKPTQPTGAWLRYRAKFLQESNIAAGTDFWRRHAATLARAEQQYGVPAEYLVAIIGVETRWGGYLGSHRIIDALATLAFDYPRRSEFFTGELAHYLIMARDEKFDPLLPVGSFAGAMGLGQFMPSSFRRYAVDFDGDGRRDLWNSEDAIGSVANYFIGHGWRTGQPVAERVRVAKAVPASLETGFPSNYRTQELAALGIEVARLPAGQQRLSLLRLDIGSGYEYWVGFDNFYVITRYNHSSYYAMAVHQLAQALKARRGGASRTLMTEEKPTSAARG</sequence>
<dbReference type="CDD" id="cd13399">
    <property type="entry name" value="Slt35-like"/>
    <property type="match status" value="1"/>
</dbReference>
<gene>
    <name evidence="3" type="primary">mltB_2</name>
    <name evidence="3" type="ORF">Thiowin_04180</name>
</gene>
<dbReference type="Gene3D" id="1.10.530.10">
    <property type="match status" value="1"/>
</dbReference>
<dbReference type="Proteomes" id="UP001432180">
    <property type="component" value="Chromosome"/>
</dbReference>
<dbReference type="Pfam" id="PF13406">
    <property type="entry name" value="SLT_2"/>
    <property type="match status" value="1"/>
</dbReference>
<feature type="chain" id="PRO_5047392359" evidence="1">
    <location>
        <begin position="30"/>
        <end position="389"/>
    </location>
</feature>
<keyword evidence="4" id="KW-1185">Reference proteome</keyword>
<dbReference type="EMBL" id="CP121472">
    <property type="protein sequence ID" value="WPL19076.1"/>
    <property type="molecule type" value="Genomic_DNA"/>
</dbReference>
<dbReference type="SUPFAM" id="SSF53955">
    <property type="entry name" value="Lysozyme-like"/>
    <property type="match status" value="1"/>
</dbReference>
<protein>
    <submittedName>
        <fullName evidence="3">Membrane-bound lytic murein transglycosylase B</fullName>
        <ecNumber evidence="3">4.2.2.-</ecNumber>
    </submittedName>
</protein>
<dbReference type="PANTHER" id="PTHR30163:SF9">
    <property type="entry name" value="MEMBRANE-BOUND LYTIC MUREIN TRANSGLYCOSYLASE B"/>
    <property type="match status" value="1"/>
</dbReference>
<name>A0ABZ0SG93_9GAMM</name>